<evidence type="ECO:0000313" key="2">
    <source>
        <dbReference type="EMBL" id="SJM89188.1"/>
    </source>
</evidence>
<dbReference type="Proteomes" id="UP000195442">
    <property type="component" value="Unassembled WGS sequence"/>
</dbReference>
<reference evidence="3" key="1">
    <citation type="submission" date="2017-02" db="EMBL/GenBank/DDBJ databases">
        <authorList>
            <person name="Daims H."/>
        </authorList>
    </citation>
    <scope>NUCLEOTIDE SEQUENCE [LARGE SCALE GENOMIC DNA]</scope>
</reference>
<keyword evidence="3" id="KW-1185">Reference proteome</keyword>
<keyword evidence="1" id="KW-0732">Signal</keyword>
<dbReference type="EMBL" id="FUKJ01000007">
    <property type="protein sequence ID" value="SJM89188.1"/>
    <property type="molecule type" value="Genomic_DNA"/>
</dbReference>
<gene>
    <name evidence="2" type="ORF">CRENPOLYSF2_1040014</name>
</gene>
<dbReference type="AlphaFoldDB" id="A0A1R4GYZ5"/>
<accession>A0A1R4GYZ5</accession>
<dbReference type="OrthoDB" id="9837308at2"/>
<organism evidence="2 3">
    <name type="scientific">Crenothrix polyspora</name>
    <dbReference type="NCBI Taxonomy" id="360316"/>
    <lineage>
        <taxon>Bacteria</taxon>
        <taxon>Pseudomonadati</taxon>
        <taxon>Pseudomonadota</taxon>
        <taxon>Gammaproteobacteria</taxon>
        <taxon>Methylococcales</taxon>
        <taxon>Crenotrichaceae</taxon>
        <taxon>Crenothrix</taxon>
    </lineage>
</organism>
<name>A0A1R4GYZ5_9GAMM</name>
<dbReference type="RefSeq" id="WP_087145515.1">
    <property type="nucleotide sequence ID" value="NZ_FUKJ01000007.1"/>
</dbReference>
<feature type="signal peptide" evidence="1">
    <location>
        <begin position="1"/>
        <end position="26"/>
    </location>
</feature>
<evidence type="ECO:0000313" key="3">
    <source>
        <dbReference type="Proteomes" id="UP000195442"/>
    </source>
</evidence>
<evidence type="ECO:0000256" key="1">
    <source>
        <dbReference type="SAM" id="SignalP"/>
    </source>
</evidence>
<sequence length="139" mass="14750">MNRLLNSTLTVSAFVALFVFAGTASAADAYDVMAECSVSHYTVQGKCGLSMHLGEDYLSKTSLKKVIFRINGKPVHIGYNDKTPLAQGNTFSVFSLVNSIPVTCGKTYTVTAHVVKATSAAETKVGNPQPVVCPAKADF</sequence>
<proteinExistence type="predicted"/>
<protein>
    <submittedName>
        <fullName evidence="2">Uncharacterized protein</fullName>
    </submittedName>
</protein>
<feature type="chain" id="PRO_5012910119" evidence="1">
    <location>
        <begin position="27"/>
        <end position="139"/>
    </location>
</feature>